<keyword evidence="3" id="KW-1185">Reference proteome</keyword>
<organism evidence="2 3">
    <name type="scientific">Necator americanus</name>
    <name type="common">Human hookworm</name>
    <dbReference type="NCBI Taxonomy" id="51031"/>
    <lineage>
        <taxon>Eukaryota</taxon>
        <taxon>Metazoa</taxon>
        <taxon>Ecdysozoa</taxon>
        <taxon>Nematoda</taxon>
        <taxon>Chromadorea</taxon>
        <taxon>Rhabditida</taxon>
        <taxon>Rhabditina</taxon>
        <taxon>Rhabditomorpha</taxon>
        <taxon>Strongyloidea</taxon>
        <taxon>Ancylostomatidae</taxon>
        <taxon>Bunostominae</taxon>
        <taxon>Necator</taxon>
    </lineage>
</organism>
<evidence type="ECO:0000313" key="3">
    <source>
        <dbReference type="Proteomes" id="UP000053676"/>
    </source>
</evidence>
<reference evidence="3" key="1">
    <citation type="journal article" date="2014" name="Nat. Genet.">
        <title>Genome of the human hookworm Necator americanus.</title>
        <authorList>
            <person name="Tang Y.T."/>
            <person name="Gao X."/>
            <person name="Rosa B.A."/>
            <person name="Abubucker S."/>
            <person name="Hallsworth-Pepin K."/>
            <person name="Martin J."/>
            <person name="Tyagi R."/>
            <person name="Heizer E."/>
            <person name="Zhang X."/>
            <person name="Bhonagiri-Palsikar V."/>
            <person name="Minx P."/>
            <person name="Warren W.C."/>
            <person name="Wang Q."/>
            <person name="Zhan B."/>
            <person name="Hotez P.J."/>
            <person name="Sternberg P.W."/>
            <person name="Dougall A."/>
            <person name="Gaze S.T."/>
            <person name="Mulvenna J."/>
            <person name="Sotillo J."/>
            <person name="Ranganathan S."/>
            <person name="Rabelo E.M."/>
            <person name="Wilson R.K."/>
            <person name="Felgner P.L."/>
            <person name="Bethony J."/>
            <person name="Hawdon J.M."/>
            <person name="Gasser R.B."/>
            <person name="Loukas A."/>
            <person name="Mitreva M."/>
        </authorList>
    </citation>
    <scope>NUCLEOTIDE SEQUENCE [LARGE SCALE GENOMIC DNA]</scope>
</reference>
<dbReference type="GeneID" id="25347960"/>
<evidence type="ECO:0000259" key="1">
    <source>
        <dbReference type="Pfam" id="PF14534"/>
    </source>
</evidence>
<dbReference type="OrthoDB" id="5840957at2759"/>
<dbReference type="AlphaFoldDB" id="W2TK81"/>
<name>W2TK81_NECAM</name>
<dbReference type="PANTHER" id="PTHR31664:SF4">
    <property type="entry name" value="DUF4440 DOMAIN-CONTAINING PROTEIN"/>
    <property type="match status" value="1"/>
</dbReference>
<accession>W2TK81</accession>
<dbReference type="Pfam" id="PF14534">
    <property type="entry name" value="DUF4440"/>
    <property type="match status" value="1"/>
</dbReference>
<dbReference type="EMBL" id="KI658457">
    <property type="protein sequence ID" value="ETN82485.1"/>
    <property type="molecule type" value="Genomic_DNA"/>
</dbReference>
<dbReference type="InterPro" id="IPR027843">
    <property type="entry name" value="DUF4440"/>
</dbReference>
<sequence length="182" mass="20609">MYFFGSFPGSVKSARYGPSRLIVGCSCACTVNNNDLCGDHDGAMIHGETTTAHHNIVMCSEEEAKSIIKPIFEKYCTAVDNQQWDEIAQFYDLNTVVVQTGKKCIYGREAVKKEFLEFEMLMGKTTIEVSGETYKMTPGFIFLNADYETNTEKMGVVRGNLLQIWKKSDNTYVIYHEEFSVE</sequence>
<evidence type="ECO:0000313" key="2">
    <source>
        <dbReference type="EMBL" id="ETN82485.1"/>
    </source>
</evidence>
<gene>
    <name evidence="2" type="ORF">NECAME_07930</name>
</gene>
<dbReference type="CTD" id="25347960"/>
<dbReference type="Gene3D" id="3.10.450.50">
    <property type="match status" value="1"/>
</dbReference>
<dbReference type="OMA" id="CIVANVA"/>
<protein>
    <recommendedName>
        <fullName evidence="1">DUF4440 domain-containing protein</fullName>
    </recommendedName>
</protein>
<dbReference type="SUPFAM" id="SSF54427">
    <property type="entry name" value="NTF2-like"/>
    <property type="match status" value="1"/>
</dbReference>
<proteinExistence type="predicted"/>
<feature type="domain" description="DUF4440" evidence="1">
    <location>
        <begin position="68"/>
        <end position="174"/>
    </location>
</feature>
<dbReference type="InterPro" id="IPR032710">
    <property type="entry name" value="NTF2-like_dom_sf"/>
</dbReference>
<dbReference type="KEGG" id="nai:NECAME_07930"/>
<dbReference type="Proteomes" id="UP000053676">
    <property type="component" value="Unassembled WGS sequence"/>
</dbReference>
<dbReference type="PANTHER" id="PTHR31664">
    <property type="entry name" value="PROTEIN CBG16427"/>
    <property type="match status" value="1"/>
</dbReference>